<organism evidence="1 2">
    <name type="scientific">Arctium lappa</name>
    <name type="common">Greater burdock</name>
    <name type="synonym">Lappa major</name>
    <dbReference type="NCBI Taxonomy" id="4217"/>
    <lineage>
        <taxon>Eukaryota</taxon>
        <taxon>Viridiplantae</taxon>
        <taxon>Streptophyta</taxon>
        <taxon>Embryophyta</taxon>
        <taxon>Tracheophyta</taxon>
        <taxon>Spermatophyta</taxon>
        <taxon>Magnoliopsida</taxon>
        <taxon>eudicotyledons</taxon>
        <taxon>Gunneridae</taxon>
        <taxon>Pentapetalae</taxon>
        <taxon>asterids</taxon>
        <taxon>campanulids</taxon>
        <taxon>Asterales</taxon>
        <taxon>Asteraceae</taxon>
        <taxon>Carduoideae</taxon>
        <taxon>Cardueae</taxon>
        <taxon>Arctiinae</taxon>
        <taxon>Arctium</taxon>
    </lineage>
</organism>
<reference evidence="1 2" key="2">
    <citation type="journal article" date="2022" name="Mol. Ecol. Resour.">
        <title>The genomes of chicory, endive, great burdock and yacon provide insights into Asteraceae paleo-polyploidization history and plant inulin production.</title>
        <authorList>
            <person name="Fan W."/>
            <person name="Wang S."/>
            <person name="Wang H."/>
            <person name="Wang A."/>
            <person name="Jiang F."/>
            <person name="Liu H."/>
            <person name="Zhao H."/>
            <person name="Xu D."/>
            <person name="Zhang Y."/>
        </authorList>
    </citation>
    <scope>NUCLEOTIDE SEQUENCE [LARGE SCALE GENOMIC DNA]</scope>
    <source>
        <strain evidence="2">cv. Niubang</strain>
    </source>
</reference>
<gene>
    <name evidence="1" type="ORF">L6452_04177</name>
</gene>
<reference evidence="2" key="1">
    <citation type="journal article" date="2022" name="Mol. Ecol. Resour.">
        <title>The genomes of chicory, endive, great burdock and yacon provide insights into Asteraceae palaeo-polyploidization history and plant inulin production.</title>
        <authorList>
            <person name="Fan W."/>
            <person name="Wang S."/>
            <person name="Wang H."/>
            <person name="Wang A."/>
            <person name="Jiang F."/>
            <person name="Liu H."/>
            <person name="Zhao H."/>
            <person name="Xu D."/>
            <person name="Zhang Y."/>
        </authorList>
    </citation>
    <scope>NUCLEOTIDE SEQUENCE [LARGE SCALE GENOMIC DNA]</scope>
    <source>
        <strain evidence="2">cv. Niubang</strain>
    </source>
</reference>
<dbReference type="Proteomes" id="UP001055879">
    <property type="component" value="Linkage Group LG01"/>
</dbReference>
<sequence>MERRCIQVWFYLHSLFRRHQRLLTTTTLTAPTEIPERNDYVLSVTAGINVSGSDVVNRKRGRPIKYVLDGPMSLAAAATMPSTTLHSSSGTKSDTTLIILMVVVAAFLALGIKIEVSESTLVGFCYFLLGGIL</sequence>
<keyword evidence="2" id="KW-1185">Reference proteome</keyword>
<evidence type="ECO:0000313" key="1">
    <source>
        <dbReference type="EMBL" id="KAI3772981.1"/>
    </source>
</evidence>
<comment type="caution">
    <text evidence="1">The sequence shown here is derived from an EMBL/GenBank/DDBJ whole genome shotgun (WGS) entry which is preliminary data.</text>
</comment>
<protein>
    <submittedName>
        <fullName evidence="1">Uncharacterized protein</fullName>
    </submittedName>
</protein>
<evidence type="ECO:0000313" key="2">
    <source>
        <dbReference type="Proteomes" id="UP001055879"/>
    </source>
</evidence>
<name>A0ACB9FQ70_ARCLA</name>
<accession>A0ACB9FQ70</accession>
<dbReference type="EMBL" id="CM042047">
    <property type="protein sequence ID" value="KAI3772981.1"/>
    <property type="molecule type" value="Genomic_DNA"/>
</dbReference>
<proteinExistence type="predicted"/>